<feature type="domain" description="Gfo/Idh/MocA-like oxidoreductase N-terminal" evidence="1">
    <location>
        <begin position="48"/>
        <end position="172"/>
    </location>
</feature>
<dbReference type="InterPro" id="IPR050463">
    <property type="entry name" value="Gfo/Idh/MocA_oxidrdct_glycsds"/>
</dbReference>
<reference evidence="3 4" key="1">
    <citation type="submission" date="2019-02" db="EMBL/GenBank/DDBJ databases">
        <title>Deep-cultivation of Planctomycetes and their phenomic and genomic characterization uncovers novel biology.</title>
        <authorList>
            <person name="Wiegand S."/>
            <person name="Jogler M."/>
            <person name="Boedeker C."/>
            <person name="Pinto D."/>
            <person name="Vollmers J."/>
            <person name="Rivas-Marin E."/>
            <person name="Kohn T."/>
            <person name="Peeters S.H."/>
            <person name="Heuer A."/>
            <person name="Rast P."/>
            <person name="Oberbeckmann S."/>
            <person name="Bunk B."/>
            <person name="Jeske O."/>
            <person name="Meyerdierks A."/>
            <person name="Storesund J.E."/>
            <person name="Kallscheuer N."/>
            <person name="Luecker S."/>
            <person name="Lage O.M."/>
            <person name="Pohl T."/>
            <person name="Merkel B.J."/>
            <person name="Hornburger P."/>
            <person name="Mueller R.-W."/>
            <person name="Bruemmer F."/>
            <person name="Labrenz M."/>
            <person name="Spormann A.M."/>
            <person name="Op den Camp H."/>
            <person name="Overmann J."/>
            <person name="Amann R."/>
            <person name="Jetten M.S.M."/>
            <person name="Mascher T."/>
            <person name="Medema M.H."/>
            <person name="Devos D.P."/>
            <person name="Kaster A.-K."/>
            <person name="Ovreas L."/>
            <person name="Rohde M."/>
            <person name="Galperin M.Y."/>
            <person name="Jogler C."/>
        </authorList>
    </citation>
    <scope>NUCLEOTIDE SEQUENCE [LARGE SCALE GENOMIC DNA]</scope>
    <source>
        <strain evidence="3 4">Poly30</strain>
    </source>
</reference>
<evidence type="ECO:0000259" key="1">
    <source>
        <dbReference type="Pfam" id="PF01408"/>
    </source>
</evidence>
<protein>
    <submittedName>
        <fullName evidence="3">1,5-anhydro-D-fructose reductase</fullName>
        <ecNumber evidence="3">1.1.1.292</ecNumber>
    </submittedName>
</protein>
<dbReference type="Gene3D" id="3.30.360.10">
    <property type="entry name" value="Dihydrodipicolinate Reductase, domain 2"/>
    <property type="match status" value="1"/>
</dbReference>
<dbReference type="InterPro" id="IPR043906">
    <property type="entry name" value="Gfo/Idh/MocA_OxRdtase_bact_C"/>
</dbReference>
<dbReference type="PANTHER" id="PTHR43818:SF5">
    <property type="entry name" value="OXIDOREDUCTASE FAMILY PROTEIN"/>
    <property type="match status" value="1"/>
</dbReference>
<evidence type="ECO:0000259" key="2">
    <source>
        <dbReference type="Pfam" id="PF19051"/>
    </source>
</evidence>
<dbReference type="GO" id="GO:0033712">
    <property type="term" value="F:1,5-anhydro-D-fructose reductase (1,5-anhydro-D-mannitol-forming) activity"/>
    <property type="evidence" value="ECO:0007669"/>
    <property type="project" value="UniProtKB-EC"/>
</dbReference>
<organism evidence="3 4">
    <name type="scientific">Saltatorellus ferox</name>
    <dbReference type="NCBI Taxonomy" id="2528018"/>
    <lineage>
        <taxon>Bacteria</taxon>
        <taxon>Pseudomonadati</taxon>
        <taxon>Planctomycetota</taxon>
        <taxon>Planctomycetia</taxon>
        <taxon>Planctomycetia incertae sedis</taxon>
        <taxon>Saltatorellus</taxon>
    </lineage>
</organism>
<dbReference type="AlphaFoldDB" id="A0A518ELJ4"/>
<dbReference type="Pfam" id="PF01408">
    <property type="entry name" value="GFO_IDH_MocA"/>
    <property type="match status" value="1"/>
</dbReference>
<feature type="domain" description="Gfo/Idh/MocA-like oxidoreductase bacterial type C-terminal" evidence="2">
    <location>
        <begin position="214"/>
        <end position="428"/>
    </location>
</feature>
<dbReference type="GO" id="GO:0000166">
    <property type="term" value="F:nucleotide binding"/>
    <property type="evidence" value="ECO:0007669"/>
    <property type="project" value="InterPro"/>
</dbReference>
<accession>A0A518ELJ4</accession>
<dbReference type="Proteomes" id="UP000320390">
    <property type="component" value="Chromosome"/>
</dbReference>
<dbReference type="Gene3D" id="3.40.50.720">
    <property type="entry name" value="NAD(P)-binding Rossmann-like Domain"/>
    <property type="match status" value="1"/>
</dbReference>
<dbReference type="Pfam" id="PF19051">
    <property type="entry name" value="GFO_IDH_MocA_C2"/>
    <property type="match status" value="1"/>
</dbReference>
<evidence type="ECO:0000313" key="4">
    <source>
        <dbReference type="Proteomes" id="UP000320390"/>
    </source>
</evidence>
<dbReference type="SUPFAM" id="SSF55347">
    <property type="entry name" value="Glyceraldehyde-3-phosphate dehydrogenase-like, C-terminal domain"/>
    <property type="match status" value="1"/>
</dbReference>
<dbReference type="PANTHER" id="PTHR43818">
    <property type="entry name" value="BCDNA.GH03377"/>
    <property type="match status" value="1"/>
</dbReference>
<dbReference type="EC" id="1.1.1.292" evidence="3"/>
<evidence type="ECO:0000313" key="3">
    <source>
        <dbReference type="EMBL" id="QDV04960.1"/>
    </source>
</evidence>
<keyword evidence="3" id="KW-0560">Oxidoreductase</keyword>
<gene>
    <name evidence="3" type="primary">afr_1</name>
    <name evidence="3" type="ORF">Poly30_04550</name>
</gene>
<dbReference type="InterPro" id="IPR036291">
    <property type="entry name" value="NAD(P)-bd_dom_sf"/>
</dbReference>
<proteinExistence type="predicted"/>
<sequence length="432" mass="47430">MGYRGAMNHGLPKLDRRQLLAAGAALAAAPLSYSLPVRGQRAPSDPVRLGVIGYGIRGRNLLKSSFLPNDGFRVTAVCDVDETRRLVGKALVDERYGDDACAVESEHGALIARDDVDAVVIATPDHWHTHQILDACAAGKDAYCEKPLTLTLRESQIVIDAVRKAGIVFQTGSQQRSEYEHRFVKAAEAVRAGRIGRVLSVHVGVGDAPVPCDLPTEEMEPGLDWDRWLGPAPMRGYNEILSPRGLHGHYPLWRKYREYAGGGLADMGAHHFDIAQWALEMDDSGPVKVVPPRDPSSKRGATLVYANGVRLIHGGPHGATFIGEDGMIAVDRGRISSIPGDILEWEPESEADRLPRNTGHAANWLDRIRDRGVPICSAEVGARSAAICHLMNIAYIHRQELDWDPVNWRFEGNDEANAWLDYERREGYGLPG</sequence>
<name>A0A518ELJ4_9BACT</name>
<dbReference type="InterPro" id="IPR000683">
    <property type="entry name" value="Gfo/Idh/MocA-like_OxRdtase_N"/>
</dbReference>
<dbReference type="EMBL" id="CP036434">
    <property type="protein sequence ID" value="QDV04960.1"/>
    <property type="molecule type" value="Genomic_DNA"/>
</dbReference>
<dbReference type="SUPFAM" id="SSF51735">
    <property type="entry name" value="NAD(P)-binding Rossmann-fold domains"/>
    <property type="match status" value="1"/>
</dbReference>
<keyword evidence="4" id="KW-1185">Reference proteome</keyword>